<reference evidence="2" key="1">
    <citation type="journal article" date="2023" name="Science">
        <title>Genome structures resolve the early diversification of teleost fishes.</title>
        <authorList>
            <person name="Parey E."/>
            <person name="Louis A."/>
            <person name="Montfort J."/>
            <person name="Bouchez O."/>
            <person name="Roques C."/>
            <person name="Iampietro C."/>
            <person name="Lluch J."/>
            <person name="Castinel A."/>
            <person name="Donnadieu C."/>
            <person name="Desvignes T."/>
            <person name="Floi Bucao C."/>
            <person name="Jouanno E."/>
            <person name="Wen M."/>
            <person name="Mejri S."/>
            <person name="Dirks R."/>
            <person name="Jansen H."/>
            <person name="Henkel C."/>
            <person name="Chen W.J."/>
            <person name="Zahm M."/>
            <person name="Cabau C."/>
            <person name="Klopp C."/>
            <person name="Thompson A.W."/>
            <person name="Robinson-Rechavi M."/>
            <person name="Braasch I."/>
            <person name="Lecointre G."/>
            <person name="Bobe J."/>
            <person name="Postlethwait J.H."/>
            <person name="Berthelot C."/>
            <person name="Roest Crollius H."/>
            <person name="Guiguen Y."/>
        </authorList>
    </citation>
    <scope>NUCLEOTIDE SEQUENCE</scope>
    <source>
        <strain evidence="2">WJC10195</strain>
    </source>
</reference>
<organism evidence="2 3">
    <name type="scientific">Synaphobranchus kaupii</name>
    <name type="common">Kaup's arrowtooth eel</name>
    <dbReference type="NCBI Taxonomy" id="118154"/>
    <lineage>
        <taxon>Eukaryota</taxon>
        <taxon>Metazoa</taxon>
        <taxon>Chordata</taxon>
        <taxon>Craniata</taxon>
        <taxon>Vertebrata</taxon>
        <taxon>Euteleostomi</taxon>
        <taxon>Actinopterygii</taxon>
        <taxon>Neopterygii</taxon>
        <taxon>Teleostei</taxon>
        <taxon>Anguilliformes</taxon>
        <taxon>Synaphobranchidae</taxon>
        <taxon>Synaphobranchus</taxon>
    </lineage>
</organism>
<evidence type="ECO:0000256" key="1">
    <source>
        <dbReference type="SAM" id="MobiDB-lite"/>
    </source>
</evidence>
<name>A0A9Q1G0F5_SYNKA</name>
<feature type="region of interest" description="Disordered" evidence="1">
    <location>
        <begin position="61"/>
        <end position="96"/>
    </location>
</feature>
<dbReference type="AlphaFoldDB" id="A0A9Q1G0F5"/>
<proteinExistence type="predicted"/>
<evidence type="ECO:0000313" key="2">
    <source>
        <dbReference type="EMBL" id="KAJ8370615.1"/>
    </source>
</evidence>
<sequence length="96" mass="9786">MTVVMTARAGGHLLWLAGKVVTGVLPHTPLIEVTLVDRSGGGPVTGGTLSSVLVREEGGRGVMGARGPAVGGTPAPRSRSQGRSGELIMMPPLELY</sequence>
<comment type="caution">
    <text evidence="2">The sequence shown here is derived from an EMBL/GenBank/DDBJ whole genome shotgun (WGS) entry which is preliminary data.</text>
</comment>
<evidence type="ECO:0000313" key="3">
    <source>
        <dbReference type="Proteomes" id="UP001152622"/>
    </source>
</evidence>
<gene>
    <name evidence="2" type="ORF">SKAU_G00106430</name>
</gene>
<accession>A0A9Q1G0F5</accession>
<dbReference type="EMBL" id="JAINUF010000003">
    <property type="protein sequence ID" value="KAJ8370615.1"/>
    <property type="molecule type" value="Genomic_DNA"/>
</dbReference>
<dbReference type="Proteomes" id="UP001152622">
    <property type="component" value="Chromosome 3"/>
</dbReference>
<keyword evidence="3" id="KW-1185">Reference proteome</keyword>
<protein>
    <submittedName>
        <fullName evidence="2">Uncharacterized protein</fullName>
    </submittedName>
</protein>